<protein>
    <recommendedName>
        <fullName evidence="3">DUF1840 domain-containing protein</fullName>
    </recommendedName>
</protein>
<dbReference type="InterPro" id="IPR014991">
    <property type="entry name" value="DUF1840"/>
</dbReference>
<name>A0ABS1DTV7_RUBGE</name>
<evidence type="ECO:0008006" key="3">
    <source>
        <dbReference type="Google" id="ProtNLM"/>
    </source>
</evidence>
<reference evidence="1" key="2">
    <citation type="journal article" date="2020" name="Microorganisms">
        <title>Osmotic Adaptation and Compatible Solute Biosynthesis of Phototrophic Bacteria as Revealed from Genome Analyses.</title>
        <authorList>
            <person name="Imhoff J.F."/>
            <person name="Rahn T."/>
            <person name="Kunzel S."/>
            <person name="Keller A."/>
            <person name="Neulinger S.C."/>
        </authorList>
    </citation>
    <scope>NUCLEOTIDE SEQUENCE</scope>
    <source>
        <strain evidence="1">IM 151</strain>
    </source>
</reference>
<sequence>MIYKFRSKATGDLIMLGPHGDQILRLLGRDPAPQGIIEPGAMAAAIAALEAASAADDEGGDADDAPGSSAVSLRRRAWPMIQMLRRAQAEGESIVWGV</sequence>
<evidence type="ECO:0000313" key="2">
    <source>
        <dbReference type="Proteomes" id="UP001041814"/>
    </source>
</evidence>
<organism evidence="1 2">
    <name type="scientific">Rubrivivax gelatinosus</name>
    <name type="common">Rhodocyclus gelatinosus</name>
    <name type="synonym">Rhodopseudomonas gelatinosa</name>
    <dbReference type="NCBI Taxonomy" id="28068"/>
    <lineage>
        <taxon>Bacteria</taxon>
        <taxon>Pseudomonadati</taxon>
        <taxon>Pseudomonadota</taxon>
        <taxon>Betaproteobacteria</taxon>
        <taxon>Burkholderiales</taxon>
        <taxon>Sphaerotilaceae</taxon>
        <taxon>Rubrivivax</taxon>
    </lineage>
</organism>
<proteinExistence type="predicted"/>
<evidence type="ECO:0000313" key="1">
    <source>
        <dbReference type="EMBL" id="MBK1713472.1"/>
    </source>
</evidence>
<dbReference type="EMBL" id="NRRU01000039">
    <property type="protein sequence ID" value="MBK1713472.1"/>
    <property type="molecule type" value="Genomic_DNA"/>
</dbReference>
<accession>A0ABS1DTV7</accession>
<gene>
    <name evidence="1" type="ORF">CKO43_11860</name>
</gene>
<comment type="caution">
    <text evidence="1">The sequence shown here is derived from an EMBL/GenBank/DDBJ whole genome shotgun (WGS) entry which is preliminary data.</text>
</comment>
<dbReference type="RefSeq" id="WP_200230114.1">
    <property type="nucleotide sequence ID" value="NZ_NRRT01000042.1"/>
</dbReference>
<keyword evidence="2" id="KW-1185">Reference proteome</keyword>
<reference evidence="1" key="1">
    <citation type="submission" date="2017-08" db="EMBL/GenBank/DDBJ databases">
        <authorList>
            <person name="Imhoff J.F."/>
            <person name="Rahn T."/>
            <person name="Kuenzel S."/>
            <person name="Neulinger S.C."/>
        </authorList>
    </citation>
    <scope>NUCLEOTIDE SEQUENCE</scope>
    <source>
        <strain evidence="1">IM 151</strain>
    </source>
</reference>
<dbReference type="Pfam" id="PF08895">
    <property type="entry name" value="DUF1840"/>
    <property type="match status" value="1"/>
</dbReference>
<dbReference type="Proteomes" id="UP001041814">
    <property type="component" value="Unassembled WGS sequence"/>
</dbReference>